<feature type="region of interest" description="Disordered" evidence="1">
    <location>
        <begin position="32"/>
        <end position="51"/>
    </location>
</feature>
<dbReference type="InParanoid" id="A0A2K2DFU7"/>
<keyword evidence="4" id="KW-1185">Reference proteome</keyword>
<sequence length="94" mass="9736">MPTAPVGASSRCGGRIGVMACVICRLPNAPPPVQARPSPRSIPGTLLSRPGHGAARRCVCEAKCGAVHGAPCIFAQGGELRTVRCRRCLSLNCK</sequence>
<dbReference type="Proteomes" id="UP000008810">
    <property type="component" value="Chromosome 2"/>
</dbReference>
<evidence type="ECO:0000313" key="4">
    <source>
        <dbReference type="Proteomes" id="UP000008810"/>
    </source>
</evidence>
<name>A0A2K2DFU7_BRADI</name>
<organism evidence="2">
    <name type="scientific">Brachypodium distachyon</name>
    <name type="common">Purple false brome</name>
    <name type="synonym">Trachynia distachya</name>
    <dbReference type="NCBI Taxonomy" id="15368"/>
    <lineage>
        <taxon>Eukaryota</taxon>
        <taxon>Viridiplantae</taxon>
        <taxon>Streptophyta</taxon>
        <taxon>Embryophyta</taxon>
        <taxon>Tracheophyta</taxon>
        <taxon>Spermatophyta</taxon>
        <taxon>Magnoliopsida</taxon>
        <taxon>Liliopsida</taxon>
        <taxon>Poales</taxon>
        <taxon>Poaceae</taxon>
        <taxon>BOP clade</taxon>
        <taxon>Pooideae</taxon>
        <taxon>Stipodae</taxon>
        <taxon>Brachypodieae</taxon>
        <taxon>Brachypodium</taxon>
    </lineage>
</organism>
<dbReference type="EnsemblPlants" id="PNT73155">
    <property type="protein sequence ID" value="PNT73155"/>
    <property type="gene ID" value="BRADI_2g54391v3"/>
</dbReference>
<evidence type="ECO:0000313" key="2">
    <source>
        <dbReference type="EMBL" id="PNT73155.1"/>
    </source>
</evidence>
<accession>A0A2K2DFU7</accession>
<evidence type="ECO:0000256" key="1">
    <source>
        <dbReference type="SAM" id="MobiDB-lite"/>
    </source>
</evidence>
<gene>
    <name evidence="2" type="ORF">BRADI_2g54391v3</name>
</gene>
<dbReference type="Gramene" id="PNT73155">
    <property type="protein sequence ID" value="PNT73155"/>
    <property type="gene ID" value="BRADI_2g54391v3"/>
</dbReference>
<dbReference type="EMBL" id="CM000881">
    <property type="protein sequence ID" value="PNT73155.1"/>
    <property type="molecule type" value="Genomic_DNA"/>
</dbReference>
<protein>
    <submittedName>
        <fullName evidence="2 3">Uncharacterized protein</fullName>
    </submittedName>
</protein>
<reference evidence="3" key="3">
    <citation type="submission" date="2018-08" db="UniProtKB">
        <authorList>
            <consortium name="EnsemblPlants"/>
        </authorList>
    </citation>
    <scope>IDENTIFICATION</scope>
    <source>
        <strain evidence="3">cv. Bd21</strain>
    </source>
</reference>
<evidence type="ECO:0000313" key="3">
    <source>
        <dbReference type="EnsemblPlants" id="PNT73155"/>
    </source>
</evidence>
<proteinExistence type="predicted"/>
<reference evidence="2 3" key="1">
    <citation type="journal article" date="2010" name="Nature">
        <title>Genome sequencing and analysis of the model grass Brachypodium distachyon.</title>
        <authorList>
            <consortium name="International Brachypodium Initiative"/>
        </authorList>
    </citation>
    <scope>NUCLEOTIDE SEQUENCE [LARGE SCALE GENOMIC DNA]</scope>
    <source>
        <strain evidence="2 3">Bd21</strain>
    </source>
</reference>
<reference evidence="2" key="2">
    <citation type="submission" date="2017-06" db="EMBL/GenBank/DDBJ databases">
        <title>WGS assembly of Brachypodium distachyon.</title>
        <authorList>
            <consortium name="The International Brachypodium Initiative"/>
            <person name="Lucas S."/>
            <person name="Harmon-Smith M."/>
            <person name="Lail K."/>
            <person name="Tice H."/>
            <person name="Grimwood J."/>
            <person name="Bruce D."/>
            <person name="Barry K."/>
            <person name="Shu S."/>
            <person name="Lindquist E."/>
            <person name="Wang M."/>
            <person name="Pitluck S."/>
            <person name="Vogel J.P."/>
            <person name="Garvin D.F."/>
            <person name="Mockler T.C."/>
            <person name="Schmutz J."/>
            <person name="Rokhsar D."/>
            <person name="Bevan M.W."/>
        </authorList>
    </citation>
    <scope>NUCLEOTIDE SEQUENCE</scope>
    <source>
        <strain evidence="2">Bd21</strain>
    </source>
</reference>
<dbReference type="AlphaFoldDB" id="A0A2K2DFU7"/>